<dbReference type="GO" id="GO:0005739">
    <property type="term" value="C:mitochondrion"/>
    <property type="evidence" value="ECO:0007669"/>
    <property type="project" value="UniProtKB-ARBA"/>
</dbReference>
<dbReference type="AlphaFoldDB" id="A0A6J2UGL8"/>
<dbReference type="GeneID" id="115633284"/>
<evidence type="ECO:0000256" key="2">
    <source>
        <dbReference type="SAM" id="MobiDB-lite"/>
    </source>
</evidence>
<feature type="compositionally biased region" description="Polar residues" evidence="2">
    <location>
        <begin position="447"/>
        <end position="458"/>
    </location>
</feature>
<accession>A0A6J2UGL8</accession>
<evidence type="ECO:0000313" key="5">
    <source>
        <dbReference type="RefSeq" id="XP_030386553.1"/>
    </source>
</evidence>
<evidence type="ECO:0000313" key="4">
    <source>
        <dbReference type="Proteomes" id="UP000504634"/>
    </source>
</evidence>
<dbReference type="InterPro" id="IPR051624">
    <property type="entry name" value="RMD1/Sad1-interacting"/>
</dbReference>
<dbReference type="InterPro" id="IPR003734">
    <property type="entry name" value="DUF155"/>
</dbReference>
<feature type="domain" description="DUF155" evidence="3">
    <location>
        <begin position="189"/>
        <end position="383"/>
    </location>
</feature>
<keyword evidence="4" id="KW-1185">Reference proteome</keyword>
<organism evidence="4 5">
    <name type="scientific">Drosophila lebanonensis</name>
    <name type="common">Fruit fly</name>
    <name type="synonym">Scaptodrosophila lebanonensis</name>
    <dbReference type="NCBI Taxonomy" id="7225"/>
    <lineage>
        <taxon>Eukaryota</taxon>
        <taxon>Metazoa</taxon>
        <taxon>Ecdysozoa</taxon>
        <taxon>Arthropoda</taxon>
        <taxon>Hexapoda</taxon>
        <taxon>Insecta</taxon>
        <taxon>Pterygota</taxon>
        <taxon>Neoptera</taxon>
        <taxon>Endopterygota</taxon>
        <taxon>Diptera</taxon>
        <taxon>Brachycera</taxon>
        <taxon>Muscomorpha</taxon>
        <taxon>Ephydroidea</taxon>
        <taxon>Drosophilidae</taxon>
        <taxon>Scaptodrosophila</taxon>
    </lineage>
</organism>
<gene>
    <name evidence="5" type="primary">LOC115633284</name>
</gene>
<evidence type="ECO:0000256" key="1">
    <source>
        <dbReference type="ARBA" id="ARBA00008306"/>
    </source>
</evidence>
<comment type="similarity">
    <text evidence="1">Belongs to the RMD1/sif2 family.</text>
</comment>
<reference evidence="5" key="1">
    <citation type="submission" date="2025-08" db="UniProtKB">
        <authorList>
            <consortium name="RefSeq"/>
        </authorList>
    </citation>
    <scope>IDENTIFICATION</scope>
    <source>
        <strain evidence="5">11010-0011.00</strain>
        <tissue evidence="5">Whole body</tissue>
    </source>
</reference>
<sequence>MNTILNMNFVRLTIQQTLLKSIRPSLPKPQTYLHTRNVASVVASSCWFRTTWLPLGSRTMATTTTPSNTVAITTPASDSTGVAEPKLKTKQIPIAVPVAGEPHESILTARTRTQRKKRVAVDDLSALGFLNARGFTTAEEYNLDELHAALKLQNLYETKRYFSTDNLGVEQNVLYVTAKYPVGEQPREIFFFREGSVIFWNCNEVEMNNVLTFLRPFERESYLTALVHGESEAMPYTYIPSTAVDVEGDLIAETSDISTASRAFFQNGKFFVTADDDNFLYKYTFSNAMAQSIKLGIWEATLDRYIDSMEFLTEDLKRGRRLRISRAAVLRKTGELFALRHVINLSSDLLDAPDFYWDREELEGLYLQVCSYFSISRRTKVMNEKINHCVELAELVSHNLNDAHHIRLEWMIIILIMVEVAFEILHFINPKSESDPHGAGKPMLLNSDRTQSLSTANT</sequence>
<dbReference type="PANTHER" id="PTHR16255">
    <property type="entry name" value="REQUIRED FOR MEIOTIC NUCLEAR DIVISION PROTEIN 1 HOMOLOG"/>
    <property type="match status" value="1"/>
</dbReference>
<dbReference type="OrthoDB" id="242766at2759"/>
<feature type="region of interest" description="Disordered" evidence="2">
    <location>
        <begin position="433"/>
        <end position="458"/>
    </location>
</feature>
<name>A0A6J2UGL8_DROLE</name>
<dbReference type="Pfam" id="PF02582">
    <property type="entry name" value="DUF155"/>
    <property type="match status" value="1"/>
</dbReference>
<proteinExistence type="inferred from homology"/>
<evidence type="ECO:0000259" key="3">
    <source>
        <dbReference type="Pfam" id="PF02582"/>
    </source>
</evidence>
<dbReference type="GO" id="GO:0070131">
    <property type="term" value="P:positive regulation of mitochondrial translation"/>
    <property type="evidence" value="ECO:0007669"/>
    <property type="project" value="TreeGrafter"/>
</dbReference>
<protein>
    <submittedName>
        <fullName evidence="5">Required for meiotic nuclear division protein 1 homolog</fullName>
    </submittedName>
</protein>
<dbReference type="PANTHER" id="PTHR16255:SF1">
    <property type="entry name" value="REQUIRED FOR MEIOTIC NUCLEAR DIVISION PROTEIN 1 HOMOLOG"/>
    <property type="match status" value="1"/>
</dbReference>
<dbReference type="Proteomes" id="UP000504634">
    <property type="component" value="Unplaced"/>
</dbReference>
<dbReference type="RefSeq" id="XP_030386553.1">
    <property type="nucleotide sequence ID" value="XM_030530693.1"/>
</dbReference>